<evidence type="ECO:0000313" key="2">
    <source>
        <dbReference type="EMBL" id="CAD8577353.1"/>
    </source>
</evidence>
<dbReference type="EMBL" id="HBEV01001453">
    <property type="protein sequence ID" value="CAD8577353.1"/>
    <property type="molecule type" value="Transcribed_RNA"/>
</dbReference>
<evidence type="ECO:0000256" key="1">
    <source>
        <dbReference type="SAM" id="MobiDB-lite"/>
    </source>
</evidence>
<sequence length="215" mass="22289">MAAGEKSVSAMAAGEKSDPLASDVTAPLDSVPSSAFNGVDARVRFDARSESNPPGVATNRARLQAIFEREMDETREALLGGVSAGGAADDLNDALSNDARATAPPPVNDGDGDVDGDGPDAPRTLRETRDRLPFSPALNDELMDALTSVVNSSRAGGGGDAREMMAAASARWEARRGAGDRARRDPMNTRAGRAPTTATEEEEEPDAAAKVILPS</sequence>
<reference evidence="2" key="1">
    <citation type="submission" date="2021-01" db="EMBL/GenBank/DDBJ databases">
        <authorList>
            <person name="Corre E."/>
            <person name="Pelletier E."/>
            <person name="Niang G."/>
            <person name="Scheremetjew M."/>
            <person name="Finn R."/>
            <person name="Kale V."/>
            <person name="Holt S."/>
            <person name="Cochrane G."/>
            <person name="Meng A."/>
            <person name="Brown T."/>
            <person name="Cohen L."/>
        </authorList>
    </citation>
    <scope>NUCLEOTIDE SEQUENCE</scope>
    <source>
        <strain evidence="2">CCMP494</strain>
    </source>
</reference>
<proteinExistence type="predicted"/>
<organism evidence="2">
    <name type="scientific">Micromonas pusilla</name>
    <name type="common">Picoplanktonic green alga</name>
    <name type="synonym">Chromulina pusilla</name>
    <dbReference type="NCBI Taxonomy" id="38833"/>
    <lineage>
        <taxon>Eukaryota</taxon>
        <taxon>Viridiplantae</taxon>
        <taxon>Chlorophyta</taxon>
        <taxon>Mamiellophyceae</taxon>
        <taxon>Mamiellales</taxon>
        <taxon>Mamiellaceae</taxon>
        <taxon>Micromonas</taxon>
    </lineage>
</organism>
<accession>A0A7S0KD78</accession>
<protein>
    <submittedName>
        <fullName evidence="2">Uncharacterized protein</fullName>
    </submittedName>
</protein>
<name>A0A7S0KD78_MICPS</name>
<feature type="compositionally biased region" description="Low complexity" evidence="1">
    <location>
        <begin position="80"/>
        <end position="99"/>
    </location>
</feature>
<feature type="compositionally biased region" description="Basic and acidic residues" evidence="1">
    <location>
        <begin position="172"/>
        <end position="187"/>
    </location>
</feature>
<feature type="region of interest" description="Disordered" evidence="1">
    <location>
        <begin position="1"/>
        <end position="35"/>
    </location>
</feature>
<feature type="region of interest" description="Disordered" evidence="1">
    <location>
        <begin position="152"/>
        <end position="215"/>
    </location>
</feature>
<feature type="region of interest" description="Disordered" evidence="1">
    <location>
        <begin position="80"/>
        <end position="137"/>
    </location>
</feature>
<gene>
    <name evidence="2" type="ORF">MSP1404_LOCUS1161</name>
</gene>
<dbReference type="AlphaFoldDB" id="A0A7S0KD78"/>
<feature type="compositionally biased region" description="Basic and acidic residues" evidence="1">
    <location>
        <begin position="123"/>
        <end position="132"/>
    </location>
</feature>